<evidence type="ECO:0000256" key="1">
    <source>
        <dbReference type="SAM" id="MobiDB-lite"/>
    </source>
</evidence>
<comment type="caution">
    <text evidence="2">The sequence shown here is derived from an EMBL/GenBank/DDBJ whole genome shotgun (WGS) entry which is preliminary data.</text>
</comment>
<feature type="compositionally biased region" description="Acidic residues" evidence="1">
    <location>
        <begin position="54"/>
        <end position="63"/>
    </location>
</feature>
<sequence>MGDANPIRTLGDYSKPRHEGYRSTIELLVGNNVYCMDDPEQAFVEYASSHTDEAGESEEEEKDSLENTNTSHSASPDPSILFINEKVCKLNLFFKSLGLAPQLSGTEFVSTKGDDGDVMFTEIVKKDDDSCVTHLNRVYAEYGVRGRYFSVKVTQDMRERPLNEMFKMYLVDLINSHNIGPKMVYIKCK</sequence>
<accession>A0A699JQS4</accession>
<gene>
    <name evidence="2" type="ORF">Tci_624198</name>
</gene>
<feature type="region of interest" description="Disordered" evidence="1">
    <location>
        <begin position="48"/>
        <end position="77"/>
    </location>
</feature>
<protein>
    <submittedName>
        <fullName evidence="2">Uncharacterized protein</fullName>
    </submittedName>
</protein>
<name>A0A699JQS4_TANCI</name>
<proteinExistence type="predicted"/>
<evidence type="ECO:0000313" key="2">
    <source>
        <dbReference type="EMBL" id="GFA52226.1"/>
    </source>
</evidence>
<dbReference type="EMBL" id="BKCJ010438793">
    <property type="protein sequence ID" value="GFA52226.1"/>
    <property type="molecule type" value="Genomic_DNA"/>
</dbReference>
<organism evidence="2">
    <name type="scientific">Tanacetum cinerariifolium</name>
    <name type="common">Dalmatian daisy</name>
    <name type="synonym">Chrysanthemum cinerariifolium</name>
    <dbReference type="NCBI Taxonomy" id="118510"/>
    <lineage>
        <taxon>Eukaryota</taxon>
        <taxon>Viridiplantae</taxon>
        <taxon>Streptophyta</taxon>
        <taxon>Embryophyta</taxon>
        <taxon>Tracheophyta</taxon>
        <taxon>Spermatophyta</taxon>
        <taxon>Magnoliopsida</taxon>
        <taxon>eudicotyledons</taxon>
        <taxon>Gunneridae</taxon>
        <taxon>Pentapetalae</taxon>
        <taxon>asterids</taxon>
        <taxon>campanulids</taxon>
        <taxon>Asterales</taxon>
        <taxon>Asteraceae</taxon>
        <taxon>Asteroideae</taxon>
        <taxon>Anthemideae</taxon>
        <taxon>Anthemidinae</taxon>
        <taxon>Tanacetum</taxon>
    </lineage>
</organism>
<feature type="compositionally biased region" description="Polar residues" evidence="1">
    <location>
        <begin position="67"/>
        <end position="76"/>
    </location>
</feature>
<reference evidence="2" key="1">
    <citation type="journal article" date="2019" name="Sci. Rep.">
        <title>Draft genome of Tanacetum cinerariifolium, the natural source of mosquito coil.</title>
        <authorList>
            <person name="Yamashiro T."/>
            <person name="Shiraishi A."/>
            <person name="Satake H."/>
            <person name="Nakayama K."/>
        </authorList>
    </citation>
    <scope>NUCLEOTIDE SEQUENCE</scope>
</reference>
<dbReference type="AlphaFoldDB" id="A0A699JQS4"/>